<dbReference type="SUPFAM" id="SSF48264">
    <property type="entry name" value="Cytochrome P450"/>
    <property type="match status" value="1"/>
</dbReference>
<feature type="binding site" description="axial binding residue" evidence="8">
    <location>
        <position position="24"/>
    </location>
    <ligand>
        <name>heme</name>
        <dbReference type="ChEBI" id="CHEBI:30413"/>
    </ligand>
    <ligandPart>
        <name>Fe</name>
        <dbReference type="ChEBI" id="CHEBI:18248"/>
    </ligandPart>
</feature>
<dbReference type="InterPro" id="IPR017972">
    <property type="entry name" value="Cyt_P450_CS"/>
</dbReference>
<dbReference type="EMBL" id="CAJOBC010095802">
    <property type="protein sequence ID" value="CAF4435333.1"/>
    <property type="molecule type" value="Genomic_DNA"/>
</dbReference>
<evidence type="ECO:0000256" key="4">
    <source>
        <dbReference type="ARBA" id="ARBA00022723"/>
    </source>
</evidence>
<keyword evidence="6 8" id="KW-0408">Iron</keyword>
<evidence type="ECO:0000256" key="3">
    <source>
        <dbReference type="ARBA" id="ARBA00022617"/>
    </source>
</evidence>
<comment type="similarity">
    <text evidence="2 9">Belongs to the cytochrome P450 family.</text>
</comment>
<evidence type="ECO:0000256" key="9">
    <source>
        <dbReference type="RuleBase" id="RU000461"/>
    </source>
</evidence>
<gene>
    <name evidence="10" type="ORF">GPM918_LOCUS40450</name>
    <name evidence="11" type="ORF">SRO942_LOCUS41391</name>
</gene>
<dbReference type="PROSITE" id="PS00086">
    <property type="entry name" value="CYTOCHROME_P450"/>
    <property type="match status" value="1"/>
</dbReference>
<evidence type="ECO:0000256" key="7">
    <source>
        <dbReference type="ARBA" id="ARBA00023033"/>
    </source>
</evidence>
<dbReference type="PRINTS" id="PR00463">
    <property type="entry name" value="EP450I"/>
</dbReference>
<dbReference type="PANTHER" id="PTHR24292:SF102">
    <property type="entry name" value="CYTOCHROME P450 FAMILY-RELATED"/>
    <property type="match status" value="1"/>
</dbReference>
<dbReference type="OrthoDB" id="2789670at2759"/>
<organism evidence="10 12">
    <name type="scientific">Didymodactylos carnosus</name>
    <dbReference type="NCBI Taxonomy" id="1234261"/>
    <lineage>
        <taxon>Eukaryota</taxon>
        <taxon>Metazoa</taxon>
        <taxon>Spiralia</taxon>
        <taxon>Gnathifera</taxon>
        <taxon>Rotifera</taxon>
        <taxon>Eurotatoria</taxon>
        <taxon>Bdelloidea</taxon>
        <taxon>Philodinida</taxon>
        <taxon>Philodinidae</taxon>
        <taxon>Didymodactylos</taxon>
    </lineage>
</organism>
<evidence type="ECO:0000256" key="2">
    <source>
        <dbReference type="ARBA" id="ARBA00010617"/>
    </source>
</evidence>
<dbReference type="Proteomes" id="UP000663829">
    <property type="component" value="Unassembled WGS sequence"/>
</dbReference>
<dbReference type="GO" id="GO:0005506">
    <property type="term" value="F:iron ion binding"/>
    <property type="evidence" value="ECO:0007669"/>
    <property type="project" value="InterPro"/>
</dbReference>
<dbReference type="AlphaFoldDB" id="A0A815YM98"/>
<keyword evidence="5 9" id="KW-0560">Oxidoreductase</keyword>
<keyword evidence="7 9" id="KW-0503">Monooxygenase</keyword>
<evidence type="ECO:0008006" key="13">
    <source>
        <dbReference type="Google" id="ProtNLM"/>
    </source>
</evidence>
<proteinExistence type="inferred from homology"/>
<keyword evidence="12" id="KW-1185">Reference proteome</keyword>
<dbReference type="InterPro" id="IPR001128">
    <property type="entry name" value="Cyt_P450"/>
</dbReference>
<comment type="caution">
    <text evidence="10">The sequence shown here is derived from an EMBL/GenBank/DDBJ whole genome shotgun (WGS) entry which is preliminary data.</text>
</comment>
<evidence type="ECO:0000256" key="1">
    <source>
        <dbReference type="ARBA" id="ARBA00001971"/>
    </source>
</evidence>
<evidence type="ECO:0000256" key="8">
    <source>
        <dbReference type="PIRSR" id="PIRSR602401-1"/>
    </source>
</evidence>
<accession>A0A815YM98</accession>
<dbReference type="Proteomes" id="UP000681722">
    <property type="component" value="Unassembled WGS sequence"/>
</dbReference>
<sequence>YPERHLEKRHPLAFMPFGVGPRNCVGMKFALIEMKIVLTRLLKQYTILKCDKLENFTIIEKSVITPNEVWIKLEKRF</sequence>
<keyword evidence="4 8" id="KW-0479">Metal-binding</keyword>
<protein>
    <recommendedName>
        <fullName evidence="13">Cytochrome P450</fullName>
    </recommendedName>
</protein>
<comment type="cofactor">
    <cofactor evidence="1 8">
        <name>heme</name>
        <dbReference type="ChEBI" id="CHEBI:30413"/>
    </cofactor>
</comment>
<dbReference type="GO" id="GO:0020037">
    <property type="term" value="F:heme binding"/>
    <property type="evidence" value="ECO:0007669"/>
    <property type="project" value="InterPro"/>
</dbReference>
<dbReference type="InterPro" id="IPR050476">
    <property type="entry name" value="Insect_CytP450_Detox"/>
</dbReference>
<dbReference type="Pfam" id="PF00067">
    <property type="entry name" value="p450"/>
    <property type="match status" value="1"/>
</dbReference>
<dbReference type="GO" id="GO:0004497">
    <property type="term" value="F:monooxygenase activity"/>
    <property type="evidence" value="ECO:0007669"/>
    <property type="project" value="UniProtKB-KW"/>
</dbReference>
<feature type="non-terminal residue" evidence="10">
    <location>
        <position position="1"/>
    </location>
</feature>
<evidence type="ECO:0000256" key="6">
    <source>
        <dbReference type="ARBA" id="ARBA00023004"/>
    </source>
</evidence>
<dbReference type="EMBL" id="CAJNOQ010029972">
    <property type="protein sequence ID" value="CAF1571811.1"/>
    <property type="molecule type" value="Genomic_DNA"/>
</dbReference>
<evidence type="ECO:0000256" key="5">
    <source>
        <dbReference type="ARBA" id="ARBA00023002"/>
    </source>
</evidence>
<dbReference type="InterPro" id="IPR036396">
    <property type="entry name" value="Cyt_P450_sf"/>
</dbReference>
<dbReference type="GO" id="GO:0016705">
    <property type="term" value="F:oxidoreductase activity, acting on paired donors, with incorporation or reduction of molecular oxygen"/>
    <property type="evidence" value="ECO:0007669"/>
    <property type="project" value="InterPro"/>
</dbReference>
<evidence type="ECO:0000313" key="12">
    <source>
        <dbReference type="Proteomes" id="UP000663829"/>
    </source>
</evidence>
<dbReference type="InterPro" id="IPR002401">
    <property type="entry name" value="Cyt_P450_E_grp-I"/>
</dbReference>
<dbReference type="Gene3D" id="1.10.630.10">
    <property type="entry name" value="Cytochrome P450"/>
    <property type="match status" value="1"/>
</dbReference>
<evidence type="ECO:0000313" key="10">
    <source>
        <dbReference type="EMBL" id="CAF1571811.1"/>
    </source>
</evidence>
<name>A0A815YM98_9BILA</name>
<reference evidence="10" key="1">
    <citation type="submission" date="2021-02" db="EMBL/GenBank/DDBJ databases">
        <authorList>
            <person name="Nowell W R."/>
        </authorList>
    </citation>
    <scope>NUCLEOTIDE SEQUENCE</scope>
</reference>
<evidence type="ECO:0000313" key="11">
    <source>
        <dbReference type="EMBL" id="CAF4435333.1"/>
    </source>
</evidence>
<dbReference type="PANTHER" id="PTHR24292">
    <property type="entry name" value="CYTOCHROME P450"/>
    <property type="match status" value="1"/>
</dbReference>
<keyword evidence="3 8" id="KW-0349">Heme</keyword>